<reference evidence="2" key="1">
    <citation type="submission" date="2017-02" db="EMBL/GenBank/DDBJ databases">
        <authorList>
            <person name="Varghese N."/>
            <person name="Submissions S."/>
        </authorList>
    </citation>
    <scope>NUCLEOTIDE SEQUENCE [LARGE SCALE GENOMIC DNA]</scope>
    <source>
        <strain evidence="2">ATCC 35199</strain>
    </source>
</reference>
<proteinExistence type="predicted"/>
<dbReference type="Pfam" id="PF07505">
    <property type="entry name" value="DUF5131"/>
    <property type="match status" value="1"/>
</dbReference>
<name>A0A1T5AKZ9_9FIRM</name>
<organism evidence="1 2">
    <name type="scientific">Acetoanaerobium noterae</name>
    <dbReference type="NCBI Taxonomy" id="745369"/>
    <lineage>
        <taxon>Bacteria</taxon>
        <taxon>Bacillati</taxon>
        <taxon>Bacillota</taxon>
        <taxon>Clostridia</taxon>
        <taxon>Peptostreptococcales</taxon>
        <taxon>Filifactoraceae</taxon>
        <taxon>Acetoanaerobium</taxon>
    </lineage>
</organism>
<dbReference type="EMBL" id="FUYN01000002">
    <property type="protein sequence ID" value="SKB35636.1"/>
    <property type="molecule type" value="Genomic_DNA"/>
</dbReference>
<accession>A0A1T5AKZ9</accession>
<keyword evidence="2" id="KW-1185">Reference proteome</keyword>
<dbReference type="OrthoDB" id="9787478at2"/>
<gene>
    <name evidence="1" type="ORF">SAMN02745120_0997</name>
</gene>
<protein>
    <submittedName>
        <fullName evidence="1">Protein gp37</fullName>
    </submittedName>
</protein>
<dbReference type="Proteomes" id="UP000243406">
    <property type="component" value="Unassembled WGS sequence"/>
</dbReference>
<evidence type="ECO:0000313" key="1">
    <source>
        <dbReference type="EMBL" id="SKB35636.1"/>
    </source>
</evidence>
<dbReference type="InterPro" id="IPR011101">
    <property type="entry name" value="DUF5131"/>
</dbReference>
<dbReference type="AlphaFoldDB" id="A0A1T5AKZ9"/>
<evidence type="ECO:0000313" key="2">
    <source>
        <dbReference type="Proteomes" id="UP000243406"/>
    </source>
</evidence>
<dbReference type="RefSeq" id="WP_079588939.1">
    <property type="nucleotide sequence ID" value="NZ_FUYN01000002.1"/>
</dbReference>
<sequence>MNKTKIDWCDMSWNPVTGCLHDCKYCYARKIAKRFGLHIETSNLEVLEKKFTHESNCIMTGEKESIASVYPYDFHPTFHKYRLDEPKKYNKSKTIFVGSMTDLFGDWVPDEWIAQVFNSCEESAQHRYLFLTRNPKRYLNLAAEKKLPYKENIWLGTSLTKPSDEYVWFENTPYKTFVSIEPILEPFGDLESGIMPNWIIVGAETGNRKGKVIPKKEWIMKIKEQCNYSGVPIFMKKSLKELMGNDFVQEFPWEVTQ</sequence>